<feature type="chain" id="PRO_5040785870" evidence="8">
    <location>
        <begin position="24"/>
        <end position="269"/>
    </location>
</feature>
<evidence type="ECO:0000256" key="7">
    <source>
        <dbReference type="SAM" id="MobiDB-lite"/>
    </source>
</evidence>
<feature type="region of interest" description="Disordered" evidence="7">
    <location>
        <begin position="248"/>
        <end position="269"/>
    </location>
</feature>
<sequence length="269" mass="29041">MSRTMLRTCITLLGCALAMPSLADTPAETPAEIAKREYDQVLTLTPDIERGRRVYLTCAVCHLPEGWGSVDGVYPQIAGQLRTVIIKQLADFRAGNRDNPLMYPFSVPEILGGPQEIADVAAYVAALPMTANNGLGPGTDLALGEQLYGEHCADCHGAAGEGDEAEHIPALAGQHYAHLMRQFDAIRSGERKNADSKMTDEIRDIDAQQQSALLDYTARLRPAADKLAAEGWHNPDFPQYVRDAMGLRAPPPAVLAPQAPDSEAAPSQR</sequence>
<organism evidence="10 11">
    <name type="scientific">Lamprobacter modestohalophilus</name>
    <dbReference type="NCBI Taxonomy" id="1064514"/>
    <lineage>
        <taxon>Bacteria</taxon>
        <taxon>Pseudomonadati</taxon>
        <taxon>Pseudomonadota</taxon>
        <taxon>Gammaproteobacteria</taxon>
        <taxon>Chromatiales</taxon>
        <taxon>Chromatiaceae</taxon>
        <taxon>Lamprobacter</taxon>
    </lineage>
</organism>
<protein>
    <submittedName>
        <fullName evidence="10">Cytochrome C</fullName>
    </submittedName>
</protein>
<dbReference type="PANTHER" id="PTHR33751">
    <property type="entry name" value="CBB3-TYPE CYTOCHROME C OXIDASE SUBUNIT FIXP"/>
    <property type="match status" value="1"/>
</dbReference>
<dbReference type="Pfam" id="PF00034">
    <property type="entry name" value="Cytochrom_C"/>
    <property type="match status" value="2"/>
</dbReference>
<keyword evidence="2 6" id="KW-0349">Heme</keyword>
<evidence type="ECO:0000256" key="3">
    <source>
        <dbReference type="ARBA" id="ARBA00022723"/>
    </source>
</evidence>
<feature type="domain" description="Cytochrome c" evidence="9">
    <location>
        <begin position="139"/>
        <end position="221"/>
    </location>
</feature>
<comment type="caution">
    <text evidence="10">The sequence shown here is derived from an EMBL/GenBank/DDBJ whole genome shotgun (WGS) entry which is preliminary data.</text>
</comment>
<evidence type="ECO:0000313" key="11">
    <source>
        <dbReference type="Proteomes" id="UP001138768"/>
    </source>
</evidence>
<feature type="signal peptide" evidence="8">
    <location>
        <begin position="1"/>
        <end position="23"/>
    </location>
</feature>
<dbReference type="InterPro" id="IPR036909">
    <property type="entry name" value="Cyt_c-like_dom_sf"/>
</dbReference>
<keyword evidence="3 6" id="KW-0479">Metal-binding</keyword>
<dbReference type="Gene3D" id="1.10.760.10">
    <property type="entry name" value="Cytochrome c-like domain"/>
    <property type="match status" value="2"/>
</dbReference>
<gene>
    <name evidence="10" type="ORF">CKO42_20485</name>
</gene>
<dbReference type="SUPFAM" id="SSF46626">
    <property type="entry name" value="Cytochrome c"/>
    <property type="match status" value="2"/>
</dbReference>
<dbReference type="Proteomes" id="UP001138768">
    <property type="component" value="Unassembled WGS sequence"/>
</dbReference>
<evidence type="ECO:0000256" key="4">
    <source>
        <dbReference type="ARBA" id="ARBA00022982"/>
    </source>
</evidence>
<accession>A0A9X0WCR0</accession>
<proteinExistence type="predicted"/>
<keyword evidence="1" id="KW-0813">Transport</keyword>
<evidence type="ECO:0000259" key="9">
    <source>
        <dbReference type="PROSITE" id="PS51007"/>
    </source>
</evidence>
<dbReference type="GO" id="GO:0046872">
    <property type="term" value="F:metal ion binding"/>
    <property type="evidence" value="ECO:0007669"/>
    <property type="project" value="UniProtKB-KW"/>
</dbReference>
<keyword evidence="4" id="KW-0249">Electron transport</keyword>
<evidence type="ECO:0000256" key="1">
    <source>
        <dbReference type="ARBA" id="ARBA00022448"/>
    </source>
</evidence>
<dbReference type="RefSeq" id="WP_200248135.1">
    <property type="nucleotide sequence ID" value="NZ_NRRY01000048.1"/>
</dbReference>
<dbReference type="AlphaFoldDB" id="A0A9X0WCR0"/>
<dbReference type="EMBL" id="NRRY01000048">
    <property type="protein sequence ID" value="MBK1620765.1"/>
    <property type="molecule type" value="Genomic_DNA"/>
</dbReference>
<dbReference type="PANTHER" id="PTHR33751:SF9">
    <property type="entry name" value="CYTOCHROME C4"/>
    <property type="match status" value="1"/>
</dbReference>
<dbReference type="GO" id="GO:0020037">
    <property type="term" value="F:heme binding"/>
    <property type="evidence" value="ECO:0007669"/>
    <property type="project" value="InterPro"/>
</dbReference>
<name>A0A9X0WCR0_9GAMM</name>
<dbReference type="GO" id="GO:0009055">
    <property type="term" value="F:electron transfer activity"/>
    <property type="evidence" value="ECO:0007669"/>
    <property type="project" value="InterPro"/>
</dbReference>
<reference evidence="10 11" key="1">
    <citation type="journal article" date="2020" name="Microorganisms">
        <title>Osmotic Adaptation and Compatible Solute Biosynthesis of Phototrophic Bacteria as Revealed from Genome Analyses.</title>
        <authorList>
            <person name="Imhoff J.F."/>
            <person name="Rahn T."/>
            <person name="Kunzel S."/>
            <person name="Keller A."/>
            <person name="Neulinger S.C."/>
        </authorList>
    </citation>
    <scope>NUCLEOTIDE SEQUENCE [LARGE SCALE GENOMIC DNA]</scope>
    <source>
        <strain evidence="10 11">DSM 25653</strain>
    </source>
</reference>
<keyword evidence="5 6" id="KW-0408">Iron</keyword>
<feature type="domain" description="Cytochrome c" evidence="9">
    <location>
        <begin position="46"/>
        <end position="128"/>
    </location>
</feature>
<dbReference type="InterPro" id="IPR050597">
    <property type="entry name" value="Cytochrome_c_Oxidase_Subunit"/>
</dbReference>
<evidence type="ECO:0000256" key="5">
    <source>
        <dbReference type="ARBA" id="ARBA00023004"/>
    </source>
</evidence>
<evidence type="ECO:0000256" key="6">
    <source>
        <dbReference type="PROSITE-ProRule" id="PRU00433"/>
    </source>
</evidence>
<keyword evidence="8" id="KW-0732">Signal</keyword>
<keyword evidence="11" id="KW-1185">Reference proteome</keyword>
<evidence type="ECO:0000256" key="2">
    <source>
        <dbReference type="ARBA" id="ARBA00022617"/>
    </source>
</evidence>
<dbReference type="InterPro" id="IPR009056">
    <property type="entry name" value="Cyt_c-like_dom"/>
</dbReference>
<evidence type="ECO:0000313" key="10">
    <source>
        <dbReference type="EMBL" id="MBK1620765.1"/>
    </source>
</evidence>
<evidence type="ECO:0000256" key="8">
    <source>
        <dbReference type="SAM" id="SignalP"/>
    </source>
</evidence>
<dbReference type="PROSITE" id="PS51007">
    <property type="entry name" value="CYTC"/>
    <property type="match status" value="2"/>
</dbReference>